<feature type="transmembrane region" description="Helical" evidence="2">
    <location>
        <begin position="103"/>
        <end position="131"/>
    </location>
</feature>
<keyword evidence="2" id="KW-0812">Transmembrane</keyword>
<accession>A0A4Q5A283</accession>
<dbReference type="AlphaFoldDB" id="A0A4Q5A283"/>
<proteinExistence type="predicted"/>
<feature type="transmembrane region" description="Helical" evidence="2">
    <location>
        <begin position="25"/>
        <end position="44"/>
    </location>
</feature>
<name>A0A4Q5A283_9BIFI</name>
<dbReference type="EMBL" id="RYUH01000004">
    <property type="protein sequence ID" value="RYQ12056.1"/>
    <property type="molecule type" value="Genomic_DNA"/>
</dbReference>
<dbReference type="RefSeq" id="WP_129896726.1">
    <property type="nucleotide sequence ID" value="NZ_RYUH01000004.1"/>
</dbReference>
<protein>
    <recommendedName>
        <fullName evidence="5">Histidine kinase</fullName>
    </recommendedName>
</protein>
<keyword evidence="2" id="KW-0472">Membrane</keyword>
<feature type="region of interest" description="Disordered" evidence="1">
    <location>
        <begin position="1"/>
        <end position="21"/>
    </location>
</feature>
<evidence type="ECO:0000313" key="3">
    <source>
        <dbReference type="EMBL" id="RYQ12056.1"/>
    </source>
</evidence>
<evidence type="ECO:0000256" key="2">
    <source>
        <dbReference type="SAM" id="Phobius"/>
    </source>
</evidence>
<dbReference type="Proteomes" id="UP000292568">
    <property type="component" value="Unassembled WGS sequence"/>
</dbReference>
<organism evidence="3 4">
    <name type="scientific">Bifidobacterium pseudolongum subsp. globosum</name>
    <dbReference type="NCBI Taxonomy" id="1690"/>
    <lineage>
        <taxon>Bacteria</taxon>
        <taxon>Bacillati</taxon>
        <taxon>Actinomycetota</taxon>
        <taxon>Actinomycetes</taxon>
        <taxon>Bifidobacteriales</taxon>
        <taxon>Bifidobacteriaceae</taxon>
        <taxon>Bifidobacterium</taxon>
    </lineage>
</organism>
<evidence type="ECO:0000313" key="4">
    <source>
        <dbReference type="Proteomes" id="UP000292568"/>
    </source>
</evidence>
<sequence>MDKIPAHVQPRLKPWSDQHSRNRRGAGPLCIIVIVTAVLAWHTMMLPERSPLLVVLVAVQIALFWLSYWVQPSWIPLVLILVLSMIGDCAFPQYSDYGMNAQLAALGLLAYWTNDICAGLTLVVLSAYQWIWLIFSSYAQSDTSTVVLFIALFAVAALIGSIARHLVERAYRQQQMMQAMRSGIRAMAMDLHDAVSGSLTTAELLLQQCEVEADIASAIADPMWKERNRCIHAETHNAEDNVKGIVDLLLAEYGESDEEKAQHQSIRTMLDAHDEQMSEQGIDGRSALVTGGRRSRCAART</sequence>
<comment type="caution">
    <text evidence="3">The sequence shown here is derived from an EMBL/GenBank/DDBJ whole genome shotgun (WGS) entry which is preliminary data.</text>
</comment>
<evidence type="ECO:0008006" key="5">
    <source>
        <dbReference type="Google" id="ProtNLM"/>
    </source>
</evidence>
<keyword evidence="2" id="KW-1133">Transmembrane helix</keyword>
<reference evidence="3 4" key="1">
    <citation type="submission" date="2018-12" db="EMBL/GenBank/DDBJ databases">
        <title>Unveiling genomic diversity among members of the Bifidobacterium pseudolongum species, a widely distributed gut commensal of the animal kingdom.</title>
        <authorList>
            <person name="Lugli G.A."/>
            <person name="Duranti S."/>
            <person name="Albert K."/>
            <person name="Mancabelli L."/>
            <person name="Napoli S."/>
            <person name="Viappiani A."/>
            <person name="Anzalone R."/>
            <person name="Longhi G."/>
            <person name="Milani C."/>
            <person name="Turroni F."/>
            <person name="Alessandri G."/>
            <person name="Sela D.A."/>
            <person name="Van Sinderen D."/>
            <person name="Ventura M."/>
        </authorList>
    </citation>
    <scope>NUCLEOTIDE SEQUENCE [LARGE SCALE GENOMIC DNA]</scope>
    <source>
        <strain evidence="3 4">2093B</strain>
    </source>
</reference>
<feature type="transmembrane region" description="Helical" evidence="2">
    <location>
        <begin position="146"/>
        <end position="167"/>
    </location>
</feature>
<gene>
    <name evidence="3" type="ORF">PG2093B_0162</name>
</gene>
<evidence type="ECO:0000256" key="1">
    <source>
        <dbReference type="SAM" id="MobiDB-lite"/>
    </source>
</evidence>